<dbReference type="CDD" id="cd05401">
    <property type="entry name" value="NT_GlnE_GlnD_like"/>
    <property type="match status" value="2"/>
</dbReference>
<evidence type="ECO:0000256" key="4">
    <source>
        <dbReference type="ARBA" id="ARBA00022840"/>
    </source>
</evidence>
<proteinExistence type="inferred from homology"/>
<protein>
    <submittedName>
        <fullName evidence="9">Unannotated protein</fullName>
    </submittedName>
</protein>
<dbReference type="Pfam" id="PF08335">
    <property type="entry name" value="GlnD_UR_UTase"/>
    <property type="match status" value="2"/>
</dbReference>
<name>A0A6J6IAI0_9ZZZZ</name>
<dbReference type="InterPro" id="IPR023057">
    <property type="entry name" value="GlnE"/>
</dbReference>
<keyword evidence="3" id="KW-0547">Nucleotide-binding</keyword>
<dbReference type="Pfam" id="PF03710">
    <property type="entry name" value="GlnE"/>
    <property type="match status" value="2"/>
</dbReference>
<keyword evidence="1" id="KW-0808">Transferase</keyword>
<dbReference type="EMBL" id="CAEZVF010000106">
    <property type="protein sequence ID" value="CAB4623582.1"/>
    <property type="molecule type" value="Genomic_DNA"/>
</dbReference>
<evidence type="ECO:0000256" key="5">
    <source>
        <dbReference type="ARBA" id="ARBA00022842"/>
    </source>
</evidence>
<dbReference type="GO" id="GO:0008882">
    <property type="term" value="F:[glutamate-ammonia-ligase] adenylyltransferase activity"/>
    <property type="evidence" value="ECO:0007669"/>
    <property type="project" value="InterPro"/>
</dbReference>
<keyword evidence="4" id="KW-0067">ATP-binding</keyword>
<reference evidence="9" key="1">
    <citation type="submission" date="2020-05" db="EMBL/GenBank/DDBJ databases">
        <authorList>
            <person name="Chiriac C."/>
            <person name="Salcher M."/>
            <person name="Ghai R."/>
            <person name="Kavagutti S V."/>
        </authorList>
    </citation>
    <scope>NUCLEOTIDE SEQUENCE</scope>
</reference>
<dbReference type="InterPro" id="IPR043519">
    <property type="entry name" value="NT_sf"/>
</dbReference>
<keyword evidence="2" id="KW-0548">Nucleotidyltransferase</keyword>
<feature type="domain" description="PII-uridylyltransferase/Glutamine-synthetase adenylyltransferase" evidence="8">
    <location>
        <begin position="859"/>
        <end position="999"/>
    </location>
</feature>
<evidence type="ECO:0000256" key="6">
    <source>
        <dbReference type="ARBA" id="ARBA00023268"/>
    </source>
</evidence>
<dbReference type="GO" id="GO:0000820">
    <property type="term" value="P:regulation of glutamine family amino acid metabolic process"/>
    <property type="evidence" value="ECO:0007669"/>
    <property type="project" value="TreeGrafter"/>
</dbReference>
<dbReference type="SUPFAM" id="SSF81593">
    <property type="entry name" value="Nucleotidyltransferase substrate binding subunit/domain"/>
    <property type="match status" value="2"/>
</dbReference>
<evidence type="ECO:0000256" key="1">
    <source>
        <dbReference type="ARBA" id="ARBA00022679"/>
    </source>
</evidence>
<organism evidence="9">
    <name type="scientific">freshwater metagenome</name>
    <dbReference type="NCBI Taxonomy" id="449393"/>
    <lineage>
        <taxon>unclassified sequences</taxon>
        <taxon>metagenomes</taxon>
        <taxon>ecological metagenomes</taxon>
    </lineage>
</organism>
<evidence type="ECO:0000256" key="2">
    <source>
        <dbReference type="ARBA" id="ARBA00022695"/>
    </source>
</evidence>
<evidence type="ECO:0000259" key="8">
    <source>
        <dbReference type="Pfam" id="PF08335"/>
    </source>
</evidence>
<keyword evidence="6" id="KW-0511">Multifunctional enzyme</keyword>
<evidence type="ECO:0000313" key="9">
    <source>
        <dbReference type="EMBL" id="CAB4623582.1"/>
    </source>
</evidence>
<gene>
    <name evidence="9" type="ORF">UFOPK1939_00756</name>
</gene>
<evidence type="ECO:0000256" key="3">
    <source>
        <dbReference type="ARBA" id="ARBA00022741"/>
    </source>
</evidence>
<dbReference type="SUPFAM" id="SSF81301">
    <property type="entry name" value="Nucleotidyltransferase"/>
    <property type="match status" value="2"/>
</dbReference>
<dbReference type="PANTHER" id="PTHR30621">
    <property type="entry name" value="GLUTAMINE SYNTHETASE ADENYLYLTRANSFERASE"/>
    <property type="match status" value="1"/>
</dbReference>
<keyword evidence="5" id="KW-0460">Magnesium</keyword>
<dbReference type="PANTHER" id="PTHR30621:SF0">
    <property type="entry name" value="BIFUNCTIONAL GLUTAMINE SYNTHETASE ADENYLYLTRANSFERASE_ADENYLYL-REMOVING ENZYME"/>
    <property type="match status" value="1"/>
</dbReference>
<dbReference type="NCBIfam" id="NF010707">
    <property type="entry name" value="PRK14109.1"/>
    <property type="match status" value="1"/>
</dbReference>
<accession>A0A6J6IAI0</accession>
<dbReference type="InterPro" id="IPR005190">
    <property type="entry name" value="GlnE_rpt_dom"/>
</dbReference>
<feature type="domain" description="Glutamate-ammonia ligase adenylyltransferase repeated" evidence="7">
    <location>
        <begin position="598"/>
        <end position="833"/>
    </location>
</feature>
<dbReference type="Gene3D" id="1.20.120.330">
    <property type="entry name" value="Nucleotidyltransferases domain 2"/>
    <property type="match status" value="2"/>
</dbReference>
<dbReference type="Gene3D" id="3.30.460.10">
    <property type="entry name" value="Beta Polymerase, domain 2"/>
    <property type="match status" value="2"/>
</dbReference>
<dbReference type="AlphaFoldDB" id="A0A6J6IAI0"/>
<feature type="domain" description="Glutamate-ammonia ligase adenylyltransferase repeated" evidence="7">
    <location>
        <begin position="91"/>
        <end position="331"/>
    </location>
</feature>
<sequence>MTTRDGRGSTERGRLVRLGFVDADQASDCIATLSARGFFGAEDRFDDAWLEALGQVANPDQAMLSLMAIVLALPDDQTQELGAQVDTTMVQRLVAVLGASRALGDFLSRHPAQIDALGAASLQFTMDQRRSTLLEAVGADPMVVGPVTTLPVRAANHALRIEYKRQLLQIAAADVADHAPMPWVGEQLADLASAALETALAIARSEVDDSHLCRLTIMGMGKTGGRELNYISDVDVIFVAEPEDGATEEQALRIGTALATAVIRNCGEANAEGSLWEVDAALRPEGKSGALVRTLASHTAYYQRWASTWEFQALLKSRWVAGDRPLAVEYLNNMAPMVWAAASRPDFVSNARAMRRRVEETIPAAQVERQLKLGPGGLRDVEFSVQLLQLVHGRDDFRLRSSTTLSALEALSTYGFVGRDDAAELDRAYQFLRTLEHRIQLVDLRRTHIVPEAVDELRAIGRSMGFVTDPAKELVTAWRGHQREVRRLHEKLFYRPLLDAVARLEPGSARLTLEAAQARLVALGFADPAGALRQIEALTSGISRRATVQKALLPVMLSWFADSPDPDAGLLAFRQVSDALGSTPWYLRLLRDEGAAAERMARVLGSSVYASDLLLRAPDATVMFGDDDELAPAEPDVLLSEATAIVARQQDSNAAIVAIRGLRRRELLRTSIGDVLGQLSVNQVCTAVSTVADVVVEASLQAAIREIETRTGAALPTRIAVIGMGRFGGRELGYGSDADVMFVHDPLPGVDEEVAGRVALDVANELTRLLAAPAPDPPLLIDANLRPEGKQGPLVRSLASYASYYARWSLVWESQALLRAAPVAGDRELGEEFITLINPMRYPEEGLSIEDEREIRRIKARVETERLPRGTDPKLHLKLGPGGLADVEWTVQLLQLKHGFAVEGLRTTSTLEALEAAADEGLITREDANVLSLAWRRATHLRNVVMLTKGKAADALPTLATDQAKLAQLLTRGESTGGEVIEGYLRVTRRARAVVERVFYG</sequence>
<dbReference type="InterPro" id="IPR013546">
    <property type="entry name" value="PII_UdlTrfase/GS_AdlTrfase"/>
</dbReference>
<dbReference type="GO" id="GO:0005829">
    <property type="term" value="C:cytosol"/>
    <property type="evidence" value="ECO:0007669"/>
    <property type="project" value="TreeGrafter"/>
</dbReference>
<evidence type="ECO:0000259" key="7">
    <source>
        <dbReference type="Pfam" id="PF03710"/>
    </source>
</evidence>
<feature type="domain" description="PII-uridylyltransferase/Glutamine-synthetase adenylyltransferase" evidence="8">
    <location>
        <begin position="353"/>
        <end position="493"/>
    </location>
</feature>
<dbReference type="GO" id="GO:0005524">
    <property type="term" value="F:ATP binding"/>
    <property type="evidence" value="ECO:0007669"/>
    <property type="project" value="UniProtKB-KW"/>
</dbReference>
<dbReference type="HAMAP" id="MF_00802">
    <property type="entry name" value="GlnE"/>
    <property type="match status" value="1"/>
</dbReference>